<gene>
    <name evidence="1" type="ORF">ERICV_03603</name>
</gene>
<name>A0A6C0QVI8_9BACL</name>
<proteinExistence type="predicted"/>
<dbReference type="EMBL" id="CP019717">
    <property type="protein sequence ID" value="QHZ52702.1"/>
    <property type="molecule type" value="Genomic_DNA"/>
</dbReference>
<protein>
    <submittedName>
        <fullName evidence="1">Uncharacterized protein</fullName>
    </submittedName>
</protein>
<sequence>MKKVVASIALAEILAGGGGMVHANTPDRAQEMVHIQNIVAAKVIVEDGFASEISSIFHKKTHGTYISLCELALRDGGTVVSKDVKLEVGKSYRITIKNVRGNVLLDVNQGHERQDFRYWPQYRKLGEDISQVFVAKSGTAFFGIKGLPNASMDGFILELIE</sequence>
<dbReference type="AlphaFoldDB" id="A0A6C0QVI8"/>
<accession>A0A6C0QVI8</accession>
<evidence type="ECO:0000313" key="2">
    <source>
        <dbReference type="Proteomes" id="UP000464330"/>
    </source>
</evidence>
<organism evidence="1 2">
    <name type="scientific">Paenibacillus larvae subsp. larvae</name>
    <dbReference type="NCBI Taxonomy" id="147375"/>
    <lineage>
        <taxon>Bacteria</taxon>
        <taxon>Bacillati</taxon>
        <taxon>Bacillota</taxon>
        <taxon>Bacilli</taxon>
        <taxon>Bacillales</taxon>
        <taxon>Paenibacillaceae</taxon>
        <taxon>Paenibacillus</taxon>
    </lineage>
</organism>
<evidence type="ECO:0000313" key="1">
    <source>
        <dbReference type="EMBL" id="QHZ52702.1"/>
    </source>
</evidence>
<reference evidence="1 2" key="1">
    <citation type="journal article" date="2020" name="Int. J. Med. Microbiol.">
        <title>Discovery of Paenibacillus larvae ERIC V: Phenotypic and genomic comparison to genotypes ERIC I-IV reveal different inventories of virulence factors which correlate with epidemiological prevalences of American Foulbrood.</title>
        <authorList>
            <person name="Beims H."/>
            <person name="Bunk B."/>
            <person name="Erler S."/>
            <person name="Mohr K.I."/>
            <person name="Sproer C."/>
            <person name="Pradella S."/>
            <person name="Gunther G."/>
            <person name="Rohde M."/>
            <person name="von der Ohe W."/>
            <person name="Steinert M."/>
        </authorList>
    </citation>
    <scope>NUCLEOTIDE SEQUENCE [LARGE SCALE GENOMIC DNA]</scope>
    <source>
        <strain evidence="1">Eric_V</strain>
    </source>
</reference>
<dbReference type="Proteomes" id="UP000464330">
    <property type="component" value="Chromosome"/>
</dbReference>
<dbReference type="RefSeq" id="WP_172423568.1">
    <property type="nucleotide sequence ID" value="NZ_CP019717.1"/>
</dbReference>